<sequence length="571" mass="64134">MLTEELMELIEELKLGKVETQKVECKEARVDIPRSLVESLSAFSNATGGGIVLLGVGDAPTFPILGVNNIDRLQSAVTNMCAQELEPPIRPQFSLHNISGRILLVIEVPEAGTPEKPVYIKARGIYHGSFMRQADGDHQLTEYEVLKLIENRGQPRHDMEFIDETSEADLEQESIDAFIARVRERAQGPIGDADKNTILRSTRVLAERDGRLTPTVAGLLMFGKMPQFIFPNLRVVFLVYPNSDPNQPGPNGERYLVNEPVEGNITTILQRLILLLGRHLQKRTVITGSIERDELWEYPREALREALANALLHRDYSPQARGSQIQVSLFPDRLTISNPGGLFGTVTLDNIDQPDVQQARNSALMRIAEDSGIVENRGGGVGAIIAAMRKYNLSPPLFKNTLSRFNLTFKNHHLLGSEALKWLDSININKLNSNQRLALVYAHKEGRIANRDYQRLCGVDTVIATRELGDMVQVGALNMSGTRRWAYYELSPQLSGLEEDIKFKGLPADSKKIWKYVRDNQPVARKEIIKALKGIFTENQIDYRLEKLVENNLIVATNLKEKASNRKYIIK</sequence>
<evidence type="ECO:0000259" key="1">
    <source>
        <dbReference type="Pfam" id="PF04326"/>
    </source>
</evidence>
<organism evidence="2 3">
    <name type="scientific">Desulfofarcimen acetoxidans (strain ATCC 49208 / DSM 771 / KCTC 5769 / VKM B-1644 / 5575)</name>
    <name type="common">Desulfotomaculum acetoxidans</name>
    <dbReference type="NCBI Taxonomy" id="485916"/>
    <lineage>
        <taxon>Bacteria</taxon>
        <taxon>Bacillati</taxon>
        <taxon>Bacillota</taxon>
        <taxon>Clostridia</taxon>
        <taxon>Eubacteriales</taxon>
        <taxon>Peptococcaceae</taxon>
        <taxon>Desulfofarcimen</taxon>
    </lineage>
</organism>
<dbReference type="InterPro" id="IPR007421">
    <property type="entry name" value="Schlafen_AlbA_2_dom"/>
</dbReference>
<name>C8VVL1_DESAS</name>
<dbReference type="Pfam" id="PF13749">
    <property type="entry name" value="HATPase_c_4"/>
    <property type="match status" value="1"/>
</dbReference>
<dbReference type="PANTHER" id="PTHR30595:SF6">
    <property type="entry name" value="SCHLAFEN ALBA-2 DOMAIN-CONTAINING PROTEIN"/>
    <property type="match status" value="1"/>
</dbReference>
<gene>
    <name evidence="2" type="ordered locus">Dtox_1459</name>
</gene>
<dbReference type="STRING" id="485916.Dtox_1459"/>
<evidence type="ECO:0000313" key="2">
    <source>
        <dbReference type="EMBL" id="ACV62326.1"/>
    </source>
</evidence>
<keyword evidence="3" id="KW-1185">Reference proteome</keyword>
<evidence type="ECO:0000313" key="3">
    <source>
        <dbReference type="Proteomes" id="UP000002217"/>
    </source>
</evidence>
<dbReference type="Proteomes" id="UP000002217">
    <property type="component" value="Chromosome"/>
</dbReference>
<reference evidence="2 3" key="1">
    <citation type="journal article" date="2009" name="Stand. Genomic Sci.">
        <title>Complete genome sequence of Desulfotomaculum acetoxidans type strain (5575).</title>
        <authorList>
            <person name="Spring S."/>
            <person name="Lapidus A."/>
            <person name="Schroder M."/>
            <person name="Gleim D."/>
            <person name="Sims D."/>
            <person name="Meincke L."/>
            <person name="Glavina Del Rio T."/>
            <person name="Tice H."/>
            <person name="Copeland A."/>
            <person name="Cheng J.F."/>
            <person name="Lucas S."/>
            <person name="Chen F."/>
            <person name="Nolan M."/>
            <person name="Bruce D."/>
            <person name="Goodwin L."/>
            <person name="Pitluck S."/>
            <person name="Ivanova N."/>
            <person name="Mavromatis K."/>
            <person name="Mikhailova N."/>
            <person name="Pati A."/>
            <person name="Chen A."/>
            <person name="Palaniappan K."/>
            <person name="Land M."/>
            <person name="Hauser L."/>
            <person name="Chang Y.J."/>
            <person name="Jeffries C.D."/>
            <person name="Chain P."/>
            <person name="Saunders E."/>
            <person name="Brettin T."/>
            <person name="Detter J.C."/>
            <person name="Goker M."/>
            <person name="Bristow J."/>
            <person name="Eisen J.A."/>
            <person name="Markowitz V."/>
            <person name="Hugenholtz P."/>
            <person name="Kyrpides N.C."/>
            <person name="Klenk H.P."/>
            <person name="Han C."/>
        </authorList>
    </citation>
    <scope>NUCLEOTIDE SEQUENCE [LARGE SCALE GENOMIC DNA]</scope>
    <source>
        <strain evidence="3">ATCC 49208 / DSM 771 / VKM B-1644</strain>
    </source>
</reference>
<proteinExistence type="predicted"/>
<accession>C8VVL1</accession>
<dbReference type="eggNOG" id="COG2865">
    <property type="taxonomic scope" value="Bacteria"/>
</dbReference>
<protein>
    <submittedName>
        <fullName evidence="2">Putative transcriptional regulator</fullName>
    </submittedName>
</protein>
<dbReference type="KEGG" id="dae:Dtox_1459"/>
<dbReference type="Gene3D" id="3.30.950.30">
    <property type="entry name" value="Schlafen, AAA domain"/>
    <property type="match status" value="1"/>
</dbReference>
<dbReference type="EMBL" id="CP001720">
    <property type="protein sequence ID" value="ACV62326.1"/>
    <property type="molecule type" value="Genomic_DNA"/>
</dbReference>
<dbReference type="InterPro" id="IPR036388">
    <property type="entry name" value="WH-like_DNA-bd_sf"/>
</dbReference>
<dbReference type="HOGENOM" id="CLU_024970_6_0_9"/>
<dbReference type="PANTHER" id="PTHR30595">
    <property type="entry name" value="GLPR-RELATED TRANSCRIPTIONAL REPRESSOR"/>
    <property type="match status" value="1"/>
</dbReference>
<dbReference type="Gene3D" id="1.10.10.10">
    <property type="entry name" value="Winged helix-like DNA-binding domain superfamily/Winged helix DNA-binding domain"/>
    <property type="match status" value="1"/>
</dbReference>
<dbReference type="AlphaFoldDB" id="C8VVL1"/>
<feature type="domain" description="Schlafen AlbA-2" evidence="1">
    <location>
        <begin position="19"/>
        <end position="139"/>
    </location>
</feature>
<dbReference type="Pfam" id="PF04326">
    <property type="entry name" value="SLFN_AlbA_2"/>
    <property type="match status" value="1"/>
</dbReference>
<dbReference type="Gene3D" id="3.30.565.60">
    <property type="match status" value="1"/>
</dbReference>
<dbReference type="InterPro" id="IPR038461">
    <property type="entry name" value="Schlafen_AlbA_2_dom_sf"/>
</dbReference>
<dbReference type="InterPro" id="IPR038475">
    <property type="entry name" value="RecG_C_sf"/>
</dbReference>
<dbReference type="RefSeq" id="WP_015757040.1">
    <property type="nucleotide sequence ID" value="NC_013216.1"/>
</dbReference>